<geneLocation type="plastid" evidence="5"/>
<dbReference type="Gene3D" id="2.40.50.140">
    <property type="entry name" value="Nucleic acid-binding proteins"/>
    <property type="match status" value="3"/>
</dbReference>
<dbReference type="PROSITE" id="PS50126">
    <property type="entry name" value="S1"/>
    <property type="match status" value="3"/>
</dbReference>
<proteinExistence type="inferred from homology"/>
<feature type="domain" description="S1 motif" evidence="4">
    <location>
        <begin position="120"/>
        <end position="184"/>
    </location>
</feature>
<dbReference type="GO" id="GO:0003729">
    <property type="term" value="F:mRNA binding"/>
    <property type="evidence" value="ECO:0007669"/>
    <property type="project" value="TreeGrafter"/>
</dbReference>
<dbReference type="SUPFAM" id="SSF50249">
    <property type="entry name" value="Nucleic acid-binding proteins"/>
    <property type="match status" value="3"/>
</dbReference>
<reference evidence="5" key="1">
    <citation type="journal article" date="2023" name="J. Phycol.">
        <title>Revised classification of the Cyanidiophyceae based on plastid genome data with descriptions of the Cavernulicolales ord. nov. and Galdieriales ord. nov. (Rhodophyta).</title>
        <authorList>
            <person name="Park S.I."/>
            <person name="Cho C.H."/>
            <person name="Ciniglia C."/>
            <person name="Huang T.Y."/>
            <person name="Liu S.L."/>
            <person name="Bustamante D.E."/>
            <person name="Calderon M.S."/>
            <person name="Mansilla A."/>
            <person name="McDermott T."/>
            <person name="Andersen R.A."/>
            <person name="Yoon H.S."/>
        </authorList>
    </citation>
    <scope>NUCLEOTIDE SEQUENCE</scope>
</reference>
<sequence>MFKEYMNRPIIFTDNNLTKLVKQYKYKFTPGDIVAGTIFNIEKKGTLVDIGTTKLAYMPEKKIFTRLGAKNKSLTSLQINEVHEFHIVAENRNIEQYILSIKKIQQIRGWQRIKQLANENLIIHAQPVKINKGGMIVYIEGIKGFIPNSHMPAYTKKNTLLSKVLPLKILEISQLEKKFILSCKNALICQLRKHLKKGNSLLGRIKKIKSYGLLIEVQGVIGLLHISEIKDFSSLSLTQRFQINQSIEVYFLHIDSKEGKLLLSTKKV</sequence>
<dbReference type="PANTHER" id="PTHR10724:SF7">
    <property type="entry name" value="SMALL RIBOSOMAL SUBUNIT PROTEIN BS1C"/>
    <property type="match status" value="1"/>
</dbReference>
<comment type="similarity">
    <text evidence="1">Belongs to the bacterial ribosomal protein bS1 family.</text>
</comment>
<dbReference type="InterPro" id="IPR012340">
    <property type="entry name" value="NA-bd_OB-fold"/>
</dbReference>
<dbReference type="EMBL" id="OP616811">
    <property type="protein sequence ID" value="WDA98810.1"/>
    <property type="molecule type" value="Genomic_DNA"/>
</dbReference>
<accession>A0A9Y1I1Z0</accession>
<evidence type="ECO:0000256" key="3">
    <source>
        <dbReference type="ARBA" id="ARBA00023274"/>
    </source>
</evidence>
<dbReference type="InterPro" id="IPR003029">
    <property type="entry name" value="S1_domain"/>
</dbReference>
<dbReference type="GO" id="GO:1990904">
    <property type="term" value="C:ribonucleoprotein complex"/>
    <property type="evidence" value="ECO:0007669"/>
    <property type="project" value="UniProtKB-KW"/>
</dbReference>
<dbReference type="AlphaFoldDB" id="A0A9Y1I1Z0"/>
<dbReference type="GO" id="GO:0006412">
    <property type="term" value="P:translation"/>
    <property type="evidence" value="ECO:0007669"/>
    <property type="project" value="TreeGrafter"/>
</dbReference>
<feature type="domain" description="S1 motif" evidence="4">
    <location>
        <begin position="31"/>
        <end position="102"/>
    </location>
</feature>
<gene>
    <name evidence="5" type="primary">rps1</name>
    <name evidence="5" type="ORF">SCTW_028</name>
</gene>
<name>A0A9Y1I1Z0_9RHOD</name>
<dbReference type="GO" id="GO:0003735">
    <property type="term" value="F:structural constituent of ribosome"/>
    <property type="evidence" value="ECO:0007669"/>
    <property type="project" value="TreeGrafter"/>
</dbReference>
<organism evidence="5">
    <name type="scientific">Sciadococcus taiwanensis</name>
    <dbReference type="NCBI Taxonomy" id="3028030"/>
    <lineage>
        <taxon>Eukaryota</taxon>
        <taxon>Rhodophyta</taxon>
        <taxon>Bangiophyceae</taxon>
        <taxon>Cavernulicolales</taxon>
        <taxon>Cavernulicolaceae</taxon>
        <taxon>Sciadococcus</taxon>
    </lineage>
</organism>
<evidence type="ECO:0000256" key="1">
    <source>
        <dbReference type="ARBA" id="ARBA00006767"/>
    </source>
</evidence>
<dbReference type="InterPro" id="IPR050437">
    <property type="entry name" value="Ribos_protein_bS1-like"/>
</dbReference>
<dbReference type="CDD" id="cd00164">
    <property type="entry name" value="S1_like"/>
    <property type="match status" value="1"/>
</dbReference>
<evidence type="ECO:0000313" key="5">
    <source>
        <dbReference type="EMBL" id="WDA98810.1"/>
    </source>
</evidence>
<evidence type="ECO:0000259" key="4">
    <source>
        <dbReference type="PROSITE" id="PS50126"/>
    </source>
</evidence>
<dbReference type="GO" id="GO:0005840">
    <property type="term" value="C:ribosome"/>
    <property type="evidence" value="ECO:0007669"/>
    <property type="project" value="UniProtKB-KW"/>
</dbReference>
<keyword evidence="2 5" id="KW-0689">Ribosomal protein</keyword>
<keyword evidence="5" id="KW-0934">Plastid</keyword>
<dbReference type="Pfam" id="PF00575">
    <property type="entry name" value="S1"/>
    <property type="match status" value="2"/>
</dbReference>
<feature type="domain" description="S1 motif" evidence="4">
    <location>
        <begin position="198"/>
        <end position="266"/>
    </location>
</feature>
<dbReference type="SMART" id="SM00316">
    <property type="entry name" value="S1"/>
    <property type="match status" value="3"/>
</dbReference>
<keyword evidence="3" id="KW-0687">Ribonucleoprotein</keyword>
<dbReference type="PANTHER" id="PTHR10724">
    <property type="entry name" value="30S RIBOSOMAL PROTEIN S1"/>
    <property type="match status" value="1"/>
</dbReference>
<protein>
    <submittedName>
        <fullName evidence="5">Ribosomal protein S1-like protein</fullName>
    </submittedName>
</protein>
<evidence type="ECO:0000256" key="2">
    <source>
        <dbReference type="ARBA" id="ARBA00022980"/>
    </source>
</evidence>